<sequence>MTKTNSGIRDDITDVSAVRVGTAEDFDAKTGVTVILPPSEGATAGCHVGGSAPSTRQTDSLSTAHSVDRIHGICLCGGSAFGLDAVGGVLSQLEALQVGFPVVGHTVPIVPSAAIFDLNVGDGSVRPDREMGMHACSNVSDDPVRQGSFGAGTGASIGKLFGIGHAMRGGQGSASCVSDDLVVGALVIVNAYGDILGEDGKILAGARISPDSHEFADAGALLLQGKAESRRISVDNTTLAVVAVNASLNKIAASRIAVQATLGLSRVISPFHTQVDGDLTIVLGVGKDYADPNRIALMAQEALQRAVIKAVKHADGFGVLPAWKDVKRSDGGK</sequence>
<dbReference type="EMBL" id="CP003360">
    <property type="protein sequence ID" value="AFM26883.1"/>
    <property type="molecule type" value="Genomic_DNA"/>
</dbReference>
<dbReference type="AlphaFoldDB" id="I4CBE2"/>
<accession>I4CBE2</accession>
<keyword evidence="2" id="KW-0031">Aminopeptidase</keyword>
<dbReference type="PANTHER" id="PTHR36512:SF3">
    <property type="entry name" value="BLR5678 PROTEIN"/>
    <property type="match status" value="1"/>
</dbReference>
<dbReference type="HOGENOM" id="CLU_044458_1_0_7"/>
<comment type="similarity">
    <text evidence="1">Belongs to the peptidase S58 family.</text>
</comment>
<name>I4CBE2_DESTA</name>
<organism evidence="2 3">
    <name type="scientific">Desulfomonile tiedjei (strain ATCC 49306 / DSM 6799 / DCB-1)</name>
    <dbReference type="NCBI Taxonomy" id="706587"/>
    <lineage>
        <taxon>Bacteria</taxon>
        <taxon>Pseudomonadati</taxon>
        <taxon>Thermodesulfobacteriota</taxon>
        <taxon>Desulfomonilia</taxon>
        <taxon>Desulfomonilales</taxon>
        <taxon>Desulfomonilaceae</taxon>
        <taxon>Desulfomonile</taxon>
    </lineage>
</organism>
<keyword evidence="2" id="KW-0645">Protease</keyword>
<dbReference type="CDD" id="cd02252">
    <property type="entry name" value="nylC_like"/>
    <property type="match status" value="1"/>
</dbReference>
<dbReference type="InterPro" id="IPR005321">
    <property type="entry name" value="Peptidase_S58_DmpA"/>
</dbReference>
<gene>
    <name evidence="2" type="ordered locus">Desti_4247</name>
</gene>
<dbReference type="RefSeq" id="WP_014812003.1">
    <property type="nucleotide sequence ID" value="NC_018025.1"/>
</dbReference>
<dbReference type="OrthoDB" id="9808347at2"/>
<dbReference type="Gene3D" id="3.60.70.12">
    <property type="entry name" value="L-amino peptidase D-ALA esterase/amidase"/>
    <property type="match status" value="1"/>
</dbReference>
<evidence type="ECO:0000313" key="2">
    <source>
        <dbReference type="EMBL" id="AFM26883.1"/>
    </source>
</evidence>
<dbReference type="InterPro" id="IPR016117">
    <property type="entry name" value="ArgJ-like_dom_sf"/>
</dbReference>
<dbReference type="KEGG" id="dti:Desti_4247"/>
<keyword evidence="2" id="KW-0378">Hydrolase</keyword>
<proteinExistence type="inferred from homology"/>
<evidence type="ECO:0000256" key="1">
    <source>
        <dbReference type="ARBA" id="ARBA00007068"/>
    </source>
</evidence>
<dbReference type="GO" id="GO:0004177">
    <property type="term" value="F:aminopeptidase activity"/>
    <property type="evidence" value="ECO:0007669"/>
    <property type="project" value="UniProtKB-KW"/>
</dbReference>
<dbReference type="eggNOG" id="COG3191">
    <property type="taxonomic scope" value="Bacteria"/>
</dbReference>
<reference evidence="3" key="1">
    <citation type="submission" date="2012-06" db="EMBL/GenBank/DDBJ databases">
        <title>Complete sequence of chromosome of Desulfomonile tiedjei DSM 6799.</title>
        <authorList>
            <person name="Lucas S."/>
            <person name="Copeland A."/>
            <person name="Lapidus A."/>
            <person name="Glavina del Rio T."/>
            <person name="Dalin E."/>
            <person name="Tice H."/>
            <person name="Bruce D."/>
            <person name="Goodwin L."/>
            <person name="Pitluck S."/>
            <person name="Peters L."/>
            <person name="Ovchinnikova G."/>
            <person name="Zeytun A."/>
            <person name="Lu M."/>
            <person name="Kyrpides N."/>
            <person name="Mavromatis K."/>
            <person name="Ivanova N."/>
            <person name="Brettin T."/>
            <person name="Detter J.C."/>
            <person name="Han C."/>
            <person name="Larimer F."/>
            <person name="Land M."/>
            <person name="Hauser L."/>
            <person name="Markowitz V."/>
            <person name="Cheng J.-F."/>
            <person name="Hugenholtz P."/>
            <person name="Woyke T."/>
            <person name="Wu D."/>
            <person name="Spring S."/>
            <person name="Schroeder M."/>
            <person name="Brambilla E."/>
            <person name="Klenk H.-P."/>
            <person name="Eisen J.A."/>
        </authorList>
    </citation>
    <scope>NUCLEOTIDE SEQUENCE [LARGE SCALE GENOMIC DNA]</scope>
    <source>
        <strain evidence="3">ATCC 49306 / DSM 6799 / DCB-1</strain>
    </source>
</reference>
<dbReference type="Proteomes" id="UP000006055">
    <property type="component" value="Chromosome"/>
</dbReference>
<evidence type="ECO:0000313" key="3">
    <source>
        <dbReference type="Proteomes" id="UP000006055"/>
    </source>
</evidence>
<dbReference type="PANTHER" id="PTHR36512">
    <property type="entry name" value="D-AMINOPEPTIDASE"/>
    <property type="match status" value="1"/>
</dbReference>
<keyword evidence="3" id="KW-1185">Reference proteome</keyword>
<protein>
    <submittedName>
        <fullName evidence="2">L-aminopeptidase/D-esterase</fullName>
    </submittedName>
</protein>
<dbReference type="Pfam" id="PF03576">
    <property type="entry name" value="Peptidase_S58"/>
    <property type="match status" value="1"/>
</dbReference>
<dbReference type="SUPFAM" id="SSF56266">
    <property type="entry name" value="DmpA/ArgJ-like"/>
    <property type="match status" value="1"/>
</dbReference>